<evidence type="ECO:0000256" key="8">
    <source>
        <dbReference type="ARBA" id="ARBA00022840"/>
    </source>
</evidence>
<dbReference type="Gene3D" id="3.30.420.40">
    <property type="match status" value="2"/>
</dbReference>
<evidence type="ECO:0000313" key="13">
    <source>
        <dbReference type="EMBL" id="KAA3673119.1"/>
    </source>
</evidence>
<dbReference type="EC" id="2.7.1.30" evidence="3"/>
<keyword evidence="10" id="KW-0812">Transmembrane</keyword>
<feature type="transmembrane region" description="Helical" evidence="10">
    <location>
        <begin position="588"/>
        <end position="606"/>
    </location>
</feature>
<evidence type="ECO:0000259" key="12">
    <source>
        <dbReference type="Pfam" id="PF02782"/>
    </source>
</evidence>
<keyword evidence="6 13" id="KW-0418">Kinase</keyword>
<dbReference type="FunFam" id="3.30.420.40:FF:000086">
    <property type="entry name" value="Glycerol kinase"/>
    <property type="match status" value="1"/>
</dbReference>
<name>A0A5J4NCX8_9TREM</name>
<dbReference type="GO" id="GO:0005739">
    <property type="term" value="C:mitochondrion"/>
    <property type="evidence" value="ECO:0007669"/>
    <property type="project" value="TreeGrafter"/>
</dbReference>
<evidence type="ECO:0000256" key="9">
    <source>
        <dbReference type="ARBA" id="ARBA00043149"/>
    </source>
</evidence>
<keyword evidence="8" id="KW-0067">ATP-binding</keyword>
<dbReference type="PANTHER" id="PTHR10196">
    <property type="entry name" value="SUGAR KINASE"/>
    <property type="match status" value="1"/>
</dbReference>
<sequence>MTTEPLIVSIDQGTSSSRVIVFSATSGEVVASHQISVSPVYPASGWIEMDAEELYTTTLNCLNECAKQLTDSGKSIEDIAGIGVTNQRETTIVWDRKTGKPLAPAIVWSDSRTTDLVKKFIDLSPGRNVNAFQEKTGLPIHSYFSALKLCWFLENVAEVSDASRTRTLMGGTVDTWIIWRLTNGSSHVTDVTNASRTLLFNLQTLDWDPELCKFFGIDKRILPKVVSSSEVVGTVADPQCTLVGTKICGILGDQQASLVAQTWATSPTDSFGPTVKVTYGTGAFMLWDIGPKLFLSDSGILTTVAFKMGANKPAHYALEGSVSFSGATVSWLRSKMKLFSDYEELESLARQAYTKHKENDSDPCYLVPAFSGLFCPWWQETARGTIAGLTADVDKGDVVYAALRSSVYQTYDVLRVATLAHGGDSGADAALVKPREIVVDGGMANSSVLMQSLADILDMLVRRHNHTEMMTALGAAVAAALAVGIDPSGLLKLRQYPETETQIPHTFSSDLMPHSRQVMLAGWHAAVERSLSWIESSYPTEVSDTLLALLTKVEETKDKQVETLKPIPLSVAVGTGEKFPKEEFTLSALKLSILLGITIGFGYLLGRLKNI</sequence>
<keyword evidence="10" id="KW-0472">Membrane</keyword>
<keyword evidence="5" id="KW-0547">Nucleotide-binding</keyword>
<dbReference type="InterPro" id="IPR018484">
    <property type="entry name" value="FGGY_N"/>
</dbReference>
<keyword evidence="4" id="KW-0808">Transferase</keyword>
<dbReference type="PROSITE" id="PS00933">
    <property type="entry name" value="FGGY_KINASES_1"/>
    <property type="match status" value="1"/>
</dbReference>
<feature type="domain" description="Carbohydrate kinase FGGY C-terminal" evidence="12">
    <location>
        <begin position="276"/>
        <end position="482"/>
    </location>
</feature>
<proteinExistence type="inferred from homology"/>
<evidence type="ECO:0000256" key="5">
    <source>
        <dbReference type="ARBA" id="ARBA00022741"/>
    </source>
</evidence>
<feature type="domain" description="Carbohydrate kinase FGGY N-terminal" evidence="11">
    <location>
        <begin position="7"/>
        <end position="259"/>
    </location>
</feature>
<evidence type="ECO:0000313" key="14">
    <source>
        <dbReference type="Proteomes" id="UP000324629"/>
    </source>
</evidence>
<evidence type="ECO:0000256" key="2">
    <source>
        <dbReference type="ARBA" id="ARBA00009156"/>
    </source>
</evidence>
<dbReference type="EMBL" id="QNGE01004206">
    <property type="protein sequence ID" value="KAA3673119.1"/>
    <property type="molecule type" value="Genomic_DNA"/>
</dbReference>
<dbReference type="UniPathway" id="UPA00618">
    <property type="reaction ID" value="UER00672"/>
</dbReference>
<dbReference type="SUPFAM" id="SSF53067">
    <property type="entry name" value="Actin-like ATPase domain"/>
    <property type="match status" value="2"/>
</dbReference>
<evidence type="ECO:0000256" key="1">
    <source>
        <dbReference type="ARBA" id="ARBA00005190"/>
    </source>
</evidence>
<gene>
    <name evidence="13" type="ORF">DEA37_0012044</name>
</gene>
<evidence type="ECO:0000256" key="10">
    <source>
        <dbReference type="SAM" id="Phobius"/>
    </source>
</evidence>
<dbReference type="Pfam" id="PF00370">
    <property type="entry name" value="FGGY_N"/>
    <property type="match status" value="1"/>
</dbReference>
<protein>
    <recommendedName>
        <fullName evidence="3">glycerol kinase</fullName>
        <ecNumber evidence="3">2.7.1.30</ecNumber>
    </recommendedName>
    <alternativeName>
        <fullName evidence="9">ATP:glycerol 3-phosphotransferase</fullName>
    </alternativeName>
</protein>
<dbReference type="InterPro" id="IPR043129">
    <property type="entry name" value="ATPase_NBD"/>
</dbReference>
<dbReference type="GO" id="GO:0006641">
    <property type="term" value="P:triglyceride metabolic process"/>
    <property type="evidence" value="ECO:0007669"/>
    <property type="project" value="TreeGrafter"/>
</dbReference>
<dbReference type="PANTHER" id="PTHR10196:SF69">
    <property type="entry name" value="GLYCEROL KINASE"/>
    <property type="match status" value="1"/>
</dbReference>
<keyword evidence="10" id="KW-1133">Transmembrane helix</keyword>
<comment type="pathway">
    <text evidence="1">Polyol metabolism; glycerol degradation via glycerol kinase pathway; sn-glycerol 3-phosphate from glycerol: step 1/1.</text>
</comment>
<dbReference type="InterPro" id="IPR018483">
    <property type="entry name" value="Carb_kinase_FGGY_CS"/>
</dbReference>
<dbReference type="AlphaFoldDB" id="A0A5J4NCX8"/>
<dbReference type="Pfam" id="PF02782">
    <property type="entry name" value="FGGY_C"/>
    <property type="match status" value="1"/>
</dbReference>
<comment type="caution">
    <text evidence="13">The sequence shown here is derived from an EMBL/GenBank/DDBJ whole genome shotgun (WGS) entry which is preliminary data.</text>
</comment>
<keyword evidence="14" id="KW-1185">Reference proteome</keyword>
<reference evidence="13 14" key="1">
    <citation type="journal article" date="2019" name="Gigascience">
        <title>Whole-genome sequence of the oriental lung fluke Paragonimus westermani.</title>
        <authorList>
            <person name="Oey H."/>
            <person name="Zakrzewski M."/>
            <person name="Narain K."/>
            <person name="Devi K.R."/>
            <person name="Agatsuma T."/>
            <person name="Nawaratna S."/>
            <person name="Gobert G.N."/>
            <person name="Jones M.K."/>
            <person name="Ragan M.A."/>
            <person name="McManus D.P."/>
            <person name="Krause L."/>
        </authorList>
    </citation>
    <scope>NUCLEOTIDE SEQUENCE [LARGE SCALE GENOMIC DNA]</scope>
    <source>
        <strain evidence="13 14">IND2009</strain>
    </source>
</reference>
<dbReference type="GO" id="GO:0004370">
    <property type="term" value="F:glycerol kinase activity"/>
    <property type="evidence" value="ECO:0007669"/>
    <property type="project" value="UniProtKB-EC"/>
</dbReference>
<dbReference type="Proteomes" id="UP000324629">
    <property type="component" value="Unassembled WGS sequence"/>
</dbReference>
<dbReference type="InterPro" id="IPR018485">
    <property type="entry name" value="FGGY_C"/>
</dbReference>
<dbReference type="GO" id="GO:0019563">
    <property type="term" value="P:glycerol catabolic process"/>
    <property type="evidence" value="ECO:0007669"/>
    <property type="project" value="UniProtKB-UniPathway"/>
</dbReference>
<dbReference type="GO" id="GO:0005524">
    <property type="term" value="F:ATP binding"/>
    <property type="evidence" value="ECO:0007669"/>
    <property type="project" value="UniProtKB-KW"/>
</dbReference>
<dbReference type="GO" id="GO:0046167">
    <property type="term" value="P:glycerol-3-phosphate biosynthetic process"/>
    <property type="evidence" value="ECO:0007669"/>
    <property type="project" value="TreeGrafter"/>
</dbReference>
<evidence type="ECO:0000256" key="7">
    <source>
        <dbReference type="ARBA" id="ARBA00022798"/>
    </source>
</evidence>
<evidence type="ECO:0000256" key="6">
    <source>
        <dbReference type="ARBA" id="ARBA00022777"/>
    </source>
</evidence>
<evidence type="ECO:0000256" key="3">
    <source>
        <dbReference type="ARBA" id="ARBA00012099"/>
    </source>
</evidence>
<accession>A0A5J4NCX8</accession>
<evidence type="ECO:0000259" key="11">
    <source>
        <dbReference type="Pfam" id="PF00370"/>
    </source>
</evidence>
<evidence type="ECO:0000256" key="4">
    <source>
        <dbReference type="ARBA" id="ARBA00022679"/>
    </source>
</evidence>
<organism evidence="13 14">
    <name type="scientific">Paragonimus westermani</name>
    <dbReference type="NCBI Taxonomy" id="34504"/>
    <lineage>
        <taxon>Eukaryota</taxon>
        <taxon>Metazoa</taxon>
        <taxon>Spiralia</taxon>
        <taxon>Lophotrochozoa</taxon>
        <taxon>Platyhelminthes</taxon>
        <taxon>Trematoda</taxon>
        <taxon>Digenea</taxon>
        <taxon>Plagiorchiida</taxon>
        <taxon>Troglotremata</taxon>
        <taxon>Troglotrematidae</taxon>
        <taxon>Paragonimus</taxon>
    </lineage>
</organism>
<comment type="similarity">
    <text evidence="2">Belongs to the FGGY kinase family.</text>
</comment>
<keyword evidence="7" id="KW-0319">Glycerol metabolism</keyword>